<dbReference type="eggNOG" id="COG0308">
    <property type="taxonomic scope" value="Bacteria"/>
</dbReference>
<feature type="binding site" evidence="10">
    <location>
        <position position="349"/>
    </location>
    <ligand>
        <name>Zn(2+)</name>
        <dbReference type="ChEBI" id="CHEBI:29105"/>
        <note>catalytic</note>
    </ligand>
</feature>
<dbReference type="GO" id="GO:0042277">
    <property type="term" value="F:peptide binding"/>
    <property type="evidence" value="ECO:0007669"/>
    <property type="project" value="TreeGrafter"/>
</dbReference>
<organism evidence="17 18">
    <name type="scientific">Novosphingobium nitrogenifigens DSM 19370</name>
    <dbReference type="NCBI Taxonomy" id="983920"/>
    <lineage>
        <taxon>Bacteria</taxon>
        <taxon>Pseudomonadati</taxon>
        <taxon>Pseudomonadota</taxon>
        <taxon>Alphaproteobacteria</taxon>
        <taxon>Sphingomonadales</taxon>
        <taxon>Sphingomonadaceae</taxon>
        <taxon>Novosphingobium</taxon>
    </lineage>
</organism>
<dbReference type="InterPro" id="IPR027268">
    <property type="entry name" value="Peptidase_M4/M1_CTD_sf"/>
</dbReference>
<dbReference type="SUPFAM" id="SSF55486">
    <property type="entry name" value="Metalloproteases ('zincins'), catalytic domain"/>
    <property type="match status" value="1"/>
</dbReference>
<keyword evidence="13" id="KW-0732">Signal</keyword>
<dbReference type="InterPro" id="IPR042097">
    <property type="entry name" value="Aminopeptidase_N-like_N_sf"/>
</dbReference>
<dbReference type="GO" id="GO:0016285">
    <property type="term" value="F:alanyl aminopeptidase activity"/>
    <property type="evidence" value="ECO:0007669"/>
    <property type="project" value="UniProtKB-EC"/>
</dbReference>
<comment type="similarity">
    <text evidence="2 12">Belongs to the peptidase M1 family.</text>
</comment>
<protein>
    <recommendedName>
        <fullName evidence="12">Aminopeptidase</fullName>
        <ecNumber evidence="12">3.4.11.-</ecNumber>
    </recommendedName>
</protein>
<dbReference type="EMBL" id="AEWJ01000054">
    <property type="protein sequence ID" value="EGD57646.1"/>
    <property type="molecule type" value="Genomic_DNA"/>
</dbReference>
<reference evidence="17 18" key="1">
    <citation type="journal article" date="2012" name="J. Bacteriol.">
        <title>Draft Genome Sequence of Novosphingobium nitrogenifigens Y88T.</title>
        <authorList>
            <person name="Strabala T.J."/>
            <person name="Macdonald L."/>
            <person name="Liu V."/>
            <person name="Smit A.M."/>
        </authorList>
    </citation>
    <scope>NUCLEOTIDE SEQUENCE [LARGE SCALE GENOMIC DNA]</scope>
    <source>
        <strain evidence="17 18">DSM 19370</strain>
    </source>
</reference>
<evidence type="ECO:0000256" key="1">
    <source>
        <dbReference type="ARBA" id="ARBA00000098"/>
    </source>
</evidence>
<evidence type="ECO:0000256" key="10">
    <source>
        <dbReference type="PIRSR" id="PIRSR634016-3"/>
    </source>
</evidence>
<keyword evidence="6 12" id="KW-0378">Hydrolase</keyword>
<comment type="cofactor">
    <cofactor evidence="10 12">
        <name>Zn(2+)</name>
        <dbReference type="ChEBI" id="CHEBI:29105"/>
    </cofactor>
    <text evidence="10 12">Binds 1 zinc ion per subunit.</text>
</comment>
<feature type="chain" id="PRO_5003274280" description="Aminopeptidase" evidence="13">
    <location>
        <begin position="32"/>
        <end position="893"/>
    </location>
</feature>
<feature type="domain" description="Aminopeptidase N-like N-terminal" evidence="16">
    <location>
        <begin position="54"/>
        <end position="236"/>
    </location>
</feature>
<dbReference type="Pfam" id="PF17900">
    <property type="entry name" value="Peptidase_M1_N"/>
    <property type="match status" value="1"/>
</dbReference>
<dbReference type="Proteomes" id="UP000004728">
    <property type="component" value="Unassembled WGS sequence"/>
</dbReference>
<dbReference type="InterPro" id="IPR034016">
    <property type="entry name" value="M1_APN-typ"/>
</dbReference>
<evidence type="ECO:0000256" key="6">
    <source>
        <dbReference type="ARBA" id="ARBA00022801"/>
    </source>
</evidence>
<dbReference type="FunFam" id="1.10.390.10:FF:000006">
    <property type="entry name" value="Puromycin-sensitive aminopeptidase"/>
    <property type="match status" value="1"/>
</dbReference>
<dbReference type="Pfam" id="PF11838">
    <property type="entry name" value="ERAP1_C"/>
    <property type="match status" value="1"/>
</dbReference>
<evidence type="ECO:0000256" key="5">
    <source>
        <dbReference type="ARBA" id="ARBA00022723"/>
    </source>
</evidence>
<evidence type="ECO:0000256" key="8">
    <source>
        <dbReference type="ARBA" id="ARBA00023049"/>
    </source>
</evidence>
<dbReference type="Gene3D" id="1.10.390.10">
    <property type="entry name" value="Neutral Protease Domain 2"/>
    <property type="match status" value="1"/>
</dbReference>
<dbReference type="HOGENOM" id="CLU_003705_0_3_5"/>
<feature type="binding site" evidence="10">
    <location>
        <position position="368"/>
    </location>
    <ligand>
        <name>Zn(2+)</name>
        <dbReference type="ChEBI" id="CHEBI:29105"/>
        <note>catalytic</note>
    </ligand>
</feature>
<dbReference type="CDD" id="cd09601">
    <property type="entry name" value="M1_APN-Q_like"/>
    <property type="match status" value="1"/>
</dbReference>
<dbReference type="AlphaFoldDB" id="F1ZCL7"/>
<dbReference type="PRINTS" id="PR00756">
    <property type="entry name" value="ALADIPTASE"/>
</dbReference>
<feature type="domain" description="ERAP1-like C-terminal" evidence="15">
    <location>
        <begin position="565"/>
        <end position="874"/>
    </location>
</feature>
<dbReference type="GO" id="GO:0008270">
    <property type="term" value="F:zinc ion binding"/>
    <property type="evidence" value="ECO:0007669"/>
    <property type="project" value="UniProtKB-UniRule"/>
</dbReference>
<evidence type="ECO:0000256" key="9">
    <source>
        <dbReference type="PIRSR" id="PIRSR634016-1"/>
    </source>
</evidence>
<dbReference type="GO" id="GO:0006508">
    <property type="term" value="P:proteolysis"/>
    <property type="evidence" value="ECO:0007669"/>
    <property type="project" value="UniProtKB-KW"/>
</dbReference>
<gene>
    <name evidence="17" type="ORF">Y88_2971</name>
</gene>
<dbReference type="STRING" id="983920.Y88_2971"/>
<feature type="site" description="Transition state stabilizer" evidence="11">
    <location>
        <position position="430"/>
    </location>
</feature>
<sequence length="893" mass="95349">MMMISFSKHSLAALALAGSALALAVSVPACAAPAAPVAAPAFPVDGTLPHTAIPSHYAIGIVPDPKAMTFAGTFAIDIDVPQATDAITLNAAMLKIGEAKLVATGGKATALKVTFDDKQETASFAAGKTIAAGHYRLEGTYTGHIDTQASGLFALDYTGNDGKPTRALFTQFEPSYARQFAPMFDEPSYKATFDLSVVVPEAQLAVSNMPVASEAPAGKGLKKVTFRTTPKMASYLLFFGAGDFERMSKMTSAGVEVGIVSPKGSGEQARFALNELAGLVPYYNDYFGQNYPLPKLDNIAGPGQSQFFSAMENWGAVFTFQRDLLEDPKTTSPQSRQFIEVAQAHEIAHQWFGDLVTMAWWDDLWLNEGFASWMETKATDHFHPDWFALIGRVGGREAAMGLDAFRTTHPIIQKVRTVDEANQAFDAITYQKGEAVLAMLEAYAGETTWRDGIRAYMAAHKFGNSHTTDLWNAVEAAGAKGLSTIADDFTKQPGIPLVRVAAAQCAGGKTTLSLVQDEFTRDRVGEPSTRRWHVPLLVAVGGGAPTRSIMADGKTTLTIEGCGPVVINAGQLGYYRSLYTPTQLKDLAGALPRLAPIDQRGLVADQLELAQAGYQPMAGALALLAAVPGKGNPEVANEAIRRFSGLYDRFGDNAGAGKAALAARAIALWKPRLDALGFDPKAGEALPDADLRSTLVAVLGKLGEPGVVAEARRRFAALDTDPAALDGPLKQDWLGIVSRNATPAEWDKLERLAEAATSTVDRSDLFVRLGAVKDPALANKALALALTDKPGKTTSAAIITAVAREHSEQAFDFFLAHRDAVLDLVDASGRTTYVERLASTANTQAMVDKLTAYEKTIEPGAQKPVERALARIRNRLATDPRITSETTAWLAGQ</sequence>
<evidence type="ECO:0000256" key="4">
    <source>
        <dbReference type="ARBA" id="ARBA00022670"/>
    </source>
</evidence>
<dbReference type="GO" id="GO:0016020">
    <property type="term" value="C:membrane"/>
    <property type="evidence" value="ECO:0007669"/>
    <property type="project" value="TreeGrafter"/>
</dbReference>
<dbReference type="InterPro" id="IPR024571">
    <property type="entry name" value="ERAP1-like_C_dom"/>
</dbReference>
<evidence type="ECO:0000256" key="12">
    <source>
        <dbReference type="RuleBase" id="RU364040"/>
    </source>
</evidence>
<accession>F1ZCL7</accession>
<evidence type="ECO:0000259" key="16">
    <source>
        <dbReference type="Pfam" id="PF17900"/>
    </source>
</evidence>
<evidence type="ECO:0000313" key="18">
    <source>
        <dbReference type="Proteomes" id="UP000004728"/>
    </source>
</evidence>
<keyword evidence="3 12" id="KW-0031">Aminopeptidase</keyword>
<evidence type="ECO:0000313" key="17">
    <source>
        <dbReference type="EMBL" id="EGD57646.1"/>
    </source>
</evidence>
<dbReference type="InterPro" id="IPR050344">
    <property type="entry name" value="Peptidase_M1_aminopeptidases"/>
</dbReference>
<dbReference type="GO" id="GO:0005615">
    <property type="term" value="C:extracellular space"/>
    <property type="evidence" value="ECO:0007669"/>
    <property type="project" value="TreeGrafter"/>
</dbReference>
<dbReference type="PANTHER" id="PTHR11533:SF174">
    <property type="entry name" value="PUROMYCIN-SENSITIVE AMINOPEPTIDASE-RELATED"/>
    <property type="match status" value="1"/>
</dbReference>
<evidence type="ECO:0000256" key="7">
    <source>
        <dbReference type="ARBA" id="ARBA00022833"/>
    </source>
</evidence>
<dbReference type="Gene3D" id="1.25.50.20">
    <property type="match status" value="1"/>
</dbReference>
<dbReference type="PANTHER" id="PTHR11533">
    <property type="entry name" value="PROTEASE M1 ZINC METALLOPROTEASE"/>
    <property type="match status" value="1"/>
</dbReference>
<dbReference type="InterPro" id="IPR001930">
    <property type="entry name" value="Peptidase_M1"/>
</dbReference>
<keyword evidence="4 12" id="KW-0645">Protease</keyword>
<proteinExistence type="inferred from homology"/>
<keyword evidence="7 10" id="KW-0862">Zinc</keyword>
<evidence type="ECO:0000259" key="14">
    <source>
        <dbReference type="Pfam" id="PF01433"/>
    </source>
</evidence>
<dbReference type="GO" id="GO:0005737">
    <property type="term" value="C:cytoplasm"/>
    <property type="evidence" value="ECO:0007669"/>
    <property type="project" value="TreeGrafter"/>
</dbReference>
<evidence type="ECO:0000256" key="2">
    <source>
        <dbReference type="ARBA" id="ARBA00010136"/>
    </source>
</evidence>
<dbReference type="EC" id="3.4.11.-" evidence="12"/>
<evidence type="ECO:0000259" key="15">
    <source>
        <dbReference type="Pfam" id="PF11838"/>
    </source>
</evidence>
<comment type="caution">
    <text evidence="17">The sequence shown here is derived from an EMBL/GenBank/DDBJ whole genome shotgun (WGS) entry which is preliminary data.</text>
</comment>
<dbReference type="SUPFAM" id="SSF63737">
    <property type="entry name" value="Leukotriene A4 hydrolase N-terminal domain"/>
    <property type="match status" value="1"/>
</dbReference>
<feature type="active site" description="Proton acceptor" evidence="9">
    <location>
        <position position="346"/>
    </location>
</feature>
<feature type="signal peptide" evidence="13">
    <location>
        <begin position="1"/>
        <end position="31"/>
    </location>
</feature>
<dbReference type="Gene3D" id="2.60.40.1910">
    <property type="match status" value="1"/>
</dbReference>
<dbReference type="GO" id="GO:0070006">
    <property type="term" value="F:metalloaminopeptidase activity"/>
    <property type="evidence" value="ECO:0007669"/>
    <property type="project" value="TreeGrafter"/>
</dbReference>
<name>F1ZCL7_9SPHN</name>
<dbReference type="InterPro" id="IPR045357">
    <property type="entry name" value="Aminopeptidase_N-like_N"/>
</dbReference>
<feature type="domain" description="Peptidase M1 membrane alanine aminopeptidase" evidence="14">
    <location>
        <begin position="271"/>
        <end position="488"/>
    </location>
</feature>
<evidence type="ECO:0000256" key="13">
    <source>
        <dbReference type="SAM" id="SignalP"/>
    </source>
</evidence>
<evidence type="ECO:0000256" key="3">
    <source>
        <dbReference type="ARBA" id="ARBA00022438"/>
    </source>
</evidence>
<keyword evidence="18" id="KW-1185">Reference proteome</keyword>
<comment type="catalytic activity">
    <reaction evidence="1">
        <text>Release of an N-terminal amino acid, Xaa-|-Yaa- from a peptide, amide or arylamide. Xaa is preferably Ala, but may be most amino acids including Pro (slow action). When a terminal hydrophobic residue is followed by a prolyl residue, the two may be released as an intact Xaa-Pro dipeptide.</text>
        <dbReference type="EC" id="3.4.11.2"/>
    </reaction>
</comment>
<keyword evidence="8 12" id="KW-0482">Metalloprotease</keyword>
<dbReference type="Pfam" id="PF01433">
    <property type="entry name" value="Peptidase_M1"/>
    <property type="match status" value="1"/>
</dbReference>
<evidence type="ECO:0000256" key="11">
    <source>
        <dbReference type="PIRSR" id="PIRSR634016-4"/>
    </source>
</evidence>
<dbReference type="Gene3D" id="2.60.40.1730">
    <property type="entry name" value="tricorn interacting facor f3 domain"/>
    <property type="match status" value="1"/>
</dbReference>
<dbReference type="InParanoid" id="F1ZCL7"/>
<dbReference type="InterPro" id="IPR014782">
    <property type="entry name" value="Peptidase_M1_dom"/>
</dbReference>
<keyword evidence="5 10" id="KW-0479">Metal-binding</keyword>
<feature type="binding site" evidence="10">
    <location>
        <position position="345"/>
    </location>
    <ligand>
        <name>Zn(2+)</name>
        <dbReference type="ChEBI" id="CHEBI:29105"/>
        <note>catalytic</note>
    </ligand>
</feature>
<dbReference type="GO" id="GO:0043171">
    <property type="term" value="P:peptide catabolic process"/>
    <property type="evidence" value="ECO:0007669"/>
    <property type="project" value="TreeGrafter"/>
</dbReference>